<sequence length="666" mass="76084">MPVEVFDEKVKPSEIGRNSHVNINCSINLNDSDLQGISYLNCLTTQKEAPVRHLVTKKKLVEARNFIKKHGLLISKMNETSINFFKTQLKSQYISPRGRRFSIDDKIFAISLFKSSAKTYRLLSKTFALRSRKTLMDLLRQLQLEPGVNDQIINHLKETVAPTNVAALNILHKETIENYTRKGIEKKNLGFENDGIEVVSLYDPPHFLKGVRNNLVTKDLLFYMNGEKKVAKWSHIIQFYEIDKLRLDIGERMAPKLTDSLIYPDRLKKMKVSVAAQVFSQRVGSIMLMLSEWAQEDKLNIAAADTAKLCLFKDKLFDSVNSSSNSVLPGKELRGAVFSTSVHWKFWNEAIQILGSMKFSSVSIPTIKNWVTIIKGFQYVCKKLLDSGFKFITLRSFNQDPVENLFCKIRSHGCRNTNPTCSNFQSSFKSLVINSLMSSQSVGANYENDNCENLTNLKKLLCSSSSLNSSKLSFVSSSIPTIKNNNIQKTNSKLALACQSYVAGAVINKIEKLTRNCTFCLEILISKNYSKHKDIIKTRNYENCNLQWPSVISVNIYSIFINEFNSHIHTFITKLNIKLNFLNFVNSKIKFPSLCLSHNTKKLFLNHAFKILIFSYITNINRILKGDKIQNLCSEPDDIFILASNYYKHFKLKKQKILKNCNKNLV</sequence>
<comment type="caution">
    <text evidence="3">The sequence shown here is derived from an EMBL/GenBank/DDBJ whole genome shotgun (WGS) entry which is preliminary data.</text>
</comment>
<dbReference type="OrthoDB" id="6627544at2759"/>
<dbReference type="InterPro" id="IPR048367">
    <property type="entry name" value="TNP-like_RNaseH_C"/>
</dbReference>
<accession>A0A6G0YES9</accession>
<evidence type="ECO:0008006" key="5">
    <source>
        <dbReference type="Google" id="ProtNLM"/>
    </source>
</evidence>
<gene>
    <name evidence="3" type="ORF">FWK35_00014322</name>
</gene>
<reference evidence="3 4" key="1">
    <citation type="submission" date="2019-08" db="EMBL/GenBank/DDBJ databases">
        <title>Whole genome of Aphis craccivora.</title>
        <authorList>
            <person name="Voronova N.V."/>
            <person name="Shulinski R.S."/>
            <person name="Bandarenka Y.V."/>
            <person name="Zhorov D.G."/>
            <person name="Warner D."/>
        </authorList>
    </citation>
    <scope>NUCLEOTIDE SEQUENCE [LARGE SCALE GENOMIC DNA]</scope>
    <source>
        <strain evidence="3">180601</strain>
        <tissue evidence="3">Whole Body</tissue>
    </source>
</reference>
<proteinExistence type="predicted"/>
<dbReference type="Proteomes" id="UP000478052">
    <property type="component" value="Unassembled WGS sequence"/>
</dbReference>
<dbReference type="InterPro" id="IPR048366">
    <property type="entry name" value="TNP-like_GBD"/>
</dbReference>
<dbReference type="EMBL" id="VUJU01004424">
    <property type="protein sequence ID" value="KAF0754383.1"/>
    <property type="molecule type" value="Genomic_DNA"/>
</dbReference>
<feature type="domain" description="Transposable element P transposase-like GTP-binding insertion" evidence="1">
    <location>
        <begin position="206"/>
        <end position="324"/>
    </location>
</feature>
<feature type="domain" description="Transposable element P transposase-like RNase H C-terminal" evidence="2">
    <location>
        <begin position="397"/>
        <end position="429"/>
    </location>
</feature>
<dbReference type="Pfam" id="PF21789">
    <property type="entry name" value="TNP-like_RNaseH_C"/>
    <property type="match status" value="1"/>
</dbReference>
<organism evidence="3 4">
    <name type="scientific">Aphis craccivora</name>
    <name type="common">Cowpea aphid</name>
    <dbReference type="NCBI Taxonomy" id="307492"/>
    <lineage>
        <taxon>Eukaryota</taxon>
        <taxon>Metazoa</taxon>
        <taxon>Ecdysozoa</taxon>
        <taxon>Arthropoda</taxon>
        <taxon>Hexapoda</taxon>
        <taxon>Insecta</taxon>
        <taxon>Pterygota</taxon>
        <taxon>Neoptera</taxon>
        <taxon>Paraneoptera</taxon>
        <taxon>Hemiptera</taxon>
        <taxon>Sternorrhyncha</taxon>
        <taxon>Aphidomorpha</taxon>
        <taxon>Aphidoidea</taxon>
        <taxon>Aphididae</taxon>
        <taxon>Aphidini</taxon>
        <taxon>Aphis</taxon>
        <taxon>Aphis</taxon>
    </lineage>
</organism>
<dbReference type="AlphaFoldDB" id="A0A6G0YES9"/>
<evidence type="ECO:0000313" key="3">
    <source>
        <dbReference type="EMBL" id="KAF0754383.1"/>
    </source>
</evidence>
<dbReference type="Pfam" id="PF21788">
    <property type="entry name" value="TNP-like_GBD"/>
    <property type="match status" value="1"/>
</dbReference>
<evidence type="ECO:0000259" key="2">
    <source>
        <dbReference type="Pfam" id="PF21789"/>
    </source>
</evidence>
<name>A0A6G0YES9_APHCR</name>
<evidence type="ECO:0000313" key="4">
    <source>
        <dbReference type="Proteomes" id="UP000478052"/>
    </source>
</evidence>
<keyword evidence="4" id="KW-1185">Reference proteome</keyword>
<protein>
    <recommendedName>
        <fullName evidence="5">Transposable element P transposase</fullName>
    </recommendedName>
</protein>
<evidence type="ECO:0000259" key="1">
    <source>
        <dbReference type="Pfam" id="PF21788"/>
    </source>
</evidence>